<evidence type="ECO:0000313" key="2">
    <source>
        <dbReference type="Proteomes" id="UP000063434"/>
    </source>
</evidence>
<dbReference type="PATRIC" id="fig|294.195.peg.640"/>
<dbReference type="Proteomes" id="UP000063434">
    <property type="component" value="Unassembled WGS sequence"/>
</dbReference>
<organism evidence="1 2">
    <name type="scientific">Pseudomonas fluorescens</name>
    <dbReference type="NCBI Taxonomy" id="294"/>
    <lineage>
        <taxon>Bacteria</taxon>
        <taxon>Pseudomonadati</taxon>
        <taxon>Pseudomonadota</taxon>
        <taxon>Gammaproteobacteria</taxon>
        <taxon>Pseudomonadales</taxon>
        <taxon>Pseudomonadaceae</taxon>
        <taxon>Pseudomonas</taxon>
    </lineage>
</organism>
<gene>
    <name evidence="1" type="ORF">PFL603g_00597</name>
</gene>
<evidence type="ECO:0000313" key="1">
    <source>
        <dbReference type="EMBL" id="KWV83810.1"/>
    </source>
</evidence>
<proteinExistence type="predicted"/>
<dbReference type="AlphaFoldDB" id="A0A109LA12"/>
<protein>
    <submittedName>
        <fullName evidence="1">Uncharacterized protein</fullName>
    </submittedName>
</protein>
<sequence>MLAKNVNDNAGFLSKRGVCGFFASKLAPTGDVIACWVCAFSSGRRALTVQRFIYQQLRNLDHLHHRQHLLAGVTVKLFGTVVGADSRGLQHFAGIAQGGFGAESGADGEDDIGG</sequence>
<dbReference type="EMBL" id="LCYC01000007">
    <property type="protein sequence ID" value="KWV83810.1"/>
    <property type="molecule type" value="Genomic_DNA"/>
</dbReference>
<reference evidence="1 2" key="1">
    <citation type="submission" date="2015-05" db="EMBL/GenBank/DDBJ databases">
        <title>A genomic and transcriptomic approach to investigate the blue pigment phenotype in Pseudomonas fluorescens.</title>
        <authorList>
            <person name="Andreani N.A."/>
            <person name="Cardazzo B."/>
        </authorList>
    </citation>
    <scope>NUCLEOTIDE SEQUENCE [LARGE SCALE GENOMIC DNA]</scope>
    <source>
        <strain evidence="1 2">Ps_40</strain>
    </source>
</reference>
<accession>A0A109LA12</accession>
<comment type="caution">
    <text evidence="1">The sequence shown here is derived from an EMBL/GenBank/DDBJ whole genome shotgun (WGS) entry which is preliminary data.</text>
</comment>
<name>A0A109LA12_PSEFL</name>